<feature type="transmembrane region" description="Helical" evidence="1">
    <location>
        <begin position="28"/>
        <end position="47"/>
    </location>
</feature>
<dbReference type="EMBL" id="SOEC01000035">
    <property type="protein sequence ID" value="TDX21608.1"/>
    <property type="molecule type" value="Genomic_DNA"/>
</dbReference>
<evidence type="ECO:0000313" key="2">
    <source>
        <dbReference type="EMBL" id="TDX21608.1"/>
    </source>
</evidence>
<gene>
    <name evidence="2" type="ORF">DFO67_13518</name>
</gene>
<keyword evidence="1" id="KW-0472">Membrane</keyword>
<keyword evidence="1" id="KW-1133">Transmembrane helix</keyword>
<dbReference type="RefSeq" id="WP_134021500.1">
    <property type="nucleotide sequence ID" value="NZ_SOEC01000035.1"/>
</dbReference>
<protein>
    <recommendedName>
        <fullName evidence="4">Holin</fullName>
    </recommendedName>
</protein>
<evidence type="ECO:0000256" key="1">
    <source>
        <dbReference type="SAM" id="Phobius"/>
    </source>
</evidence>
<proteinExistence type="predicted"/>
<name>A0A4R8FD41_9GAMM</name>
<dbReference type="Proteomes" id="UP000294489">
    <property type="component" value="Unassembled WGS sequence"/>
</dbReference>
<reference evidence="2 3" key="1">
    <citation type="submission" date="2019-03" db="EMBL/GenBank/DDBJ databases">
        <title>Freshwater and sediment microbial communities from various areas in North America, analyzing microbe dynamics in response to fracking.</title>
        <authorList>
            <person name="Lamendella R."/>
        </authorList>
    </citation>
    <scope>NUCLEOTIDE SEQUENCE [LARGE SCALE GENOMIC DNA]</scope>
    <source>
        <strain evidence="2 3">6_TX</strain>
    </source>
</reference>
<evidence type="ECO:0000313" key="3">
    <source>
        <dbReference type="Proteomes" id="UP000294489"/>
    </source>
</evidence>
<organism evidence="2 3">
    <name type="scientific">Modicisalibacter xianhensis</name>
    <dbReference type="NCBI Taxonomy" id="442341"/>
    <lineage>
        <taxon>Bacteria</taxon>
        <taxon>Pseudomonadati</taxon>
        <taxon>Pseudomonadota</taxon>
        <taxon>Gammaproteobacteria</taxon>
        <taxon>Oceanospirillales</taxon>
        <taxon>Halomonadaceae</taxon>
        <taxon>Modicisalibacter</taxon>
    </lineage>
</organism>
<sequence length="62" mass="6740">MRYLTSFLAALAIVNFFATVTGTVPPDYWVAVANAAVTAVLLISAAGTDWDDYFHAQDEIED</sequence>
<comment type="caution">
    <text evidence="2">The sequence shown here is derived from an EMBL/GenBank/DDBJ whole genome shotgun (WGS) entry which is preliminary data.</text>
</comment>
<evidence type="ECO:0008006" key="4">
    <source>
        <dbReference type="Google" id="ProtNLM"/>
    </source>
</evidence>
<accession>A0A4R8FD41</accession>
<dbReference type="AlphaFoldDB" id="A0A4R8FD41"/>
<keyword evidence="1" id="KW-0812">Transmembrane</keyword>